<feature type="chain" id="PRO_5001866845" evidence="2">
    <location>
        <begin position="17"/>
        <end position="152"/>
    </location>
</feature>
<evidence type="ECO:0000256" key="2">
    <source>
        <dbReference type="SAM" id="SignalP"/>
    </source>
</evidence>
<accession>A0A090XES4</accession>
<protein>
    <submittedName>
        <fullName evidence="3">Putative secreted protein</fullName>
    </submittedName>
</protein>
<dbReference type="Gene3D" id="2.30.130.100">
    <property type="match status" value="1"/>
</dbReference>
<feature type="signal peptide" evidence="2">
    <location>
        <begin position="1"/>
        <end position="16"/>
    </location>
</feature>
<proteinExistence type="evidence at transcript level"/>
<sequence>MLLLKLTLVVLTSVIGERALCTDSGTALQAKEKEKEFESLLQKVLMTDTSNGCTSKLLPYFENVKDNGFLAVNCTKSCQEDKQEKVVDGNECIVTLQSSDGDEVKVEVGSCDNGSCKPKSSPKYITVTLTDAEEEEEDEDGKREEGEAEKEE</sequence>
<keyword evidence="2" id="KW-0732">Signal</keyword>
<dbReference type="EMBL" id="GBIH01001337">
    <property type="protein sequence ID" value="JAC93373.1"/>
    <property type="molecule type" value="mRNA"/>
</dbReference>
<evidence type="ECO:0000313" key="3">
    <source>
        <dbReference type="EMBL" id="JAC93373.1"/>
    </source>
</evidence>
<organism evidence="3">
    <name type="scientific">Ixodes ricinus</name>
    <name type="common">Common tick</name>
    <name type="synonym">Acarus ricinus</name>
    <dbReference type="NCBI Taxonomy" id="34613"/>
    <lineage>
        <taxon>Eukaryota</taxon>
        <taxon>Metazoa</taxon>
        <taxon>Ecdysozoa</taxon>
        <taxon>Arthropoda</taxon>
        <taxon>Chelicerata</taxon>
        <taxon>Arachnida</taxon>
        <taxon>Acari</taxon>
        <taxon>Parasitiformes</taxon>
        <taxon>Ixodida</taxon>
        <taxon>Ixodoidea</taxon>
        <taxon>Ixodidae</taxon>
        <taxon>Ixodinae</taxon>
        <taxon>Ixodes</taxon>
    </lineage>
</organism>
<name>A0A090XES4_IXORI</name>
<feature type="region of interest" description="Disordered" evidence="1">
    <location>
        <begin position="129"/>
        <end position="152"/>
    </location>
</feature>
<evidence type="ECO:0000256" key="1">
    <source>
        <dbReference type="SAM" id="MobiDB-lite"/>
    </source>
</evidence>
<reference evidence="3" key="1">
    <citation type="journal article" date="2015" name="PLoS Negl. Trop. Dis.">
        <title>Deep Sequencing Analysis of the Ixodes ricinus Haemocytome.</title>
        <authorList>
            <person name="Kotsyfakis M."/>
            <person name="Kopacek P."/>
            <person name="Franta Z."/>
            <person name="Pedra J.H."/>
            <person name="Ribeiro J.M."/>
        </authorList>
    </citation>
    <scope>NUCLEOTIDE SEQUENCE</scope>
</reference>
<dbReference type="AlphaFoldDB" id="A0A090XES4"/>